<dbReference type="OrthoDB" id="9780326at2"/>
<evidence type="ECO:0000256" key="2">
    <source>
        <dbReference type="ARBA" id="ARBA00023015"/>
    </source>
</evidence>
<proteinExistence type="inferred from homology"/>
<dbReference type="GO" id="GO:0003677">
    <property type="term" value="F:DNA binding"/>
    <property type="evidence" value="ECO:0007669"/>
    <property type="project" value="InterPro"/>
</dbReference>
<dbReference type="NCBIfam" id="TIGR02937">
    <property type="entry name" value="sigma70-ECF"/>
    <property type="match status" value="1"/>
</dbReference>
<dbReference type="InterPro" id="IPR014284">
    <property type="entry name" value="RNA_pol_sigma-70_dom"/>
</dbReference>
<dbReference type="RefSeq" id="WP_137090088.1">
    <property type="nucleotide sequence ID" value="NZ_CP028923.1"/>
</dbReference>
<dbReference type="PANTHER" id="PTHR43133">
    <property type="entry name" value="RNA POLYMERASE ECF-TYPE SIGMA FACTO"/>
    <property type="match status" value="1"/>
</dbReference>
<dbReference type="KEGG" id="fpf:DCC35_06970"/>
<dbReference type="AlphaFoldDB" id="A0A4D7JFU3"/>
<keyword evidence="8" id="KW-1185">Reference proteome</keyword>
<dbReference type="Pfam" id="PF04542">
    <property type="entry name" value="Sigma70_r2"/>
    <property type="match status" value="1"/>
</dbReference>
<comment type="similarity">
    <text evidence="1">Belongs to the sigma-70 factor family. ECF subfamily.</text>
</comment>
<evidence type="ECO:0000256" key="3">
    <source>
        <dbReference type="ARBA" id="ARBA00023082"/>
    </source>
</evidence>
<dbReference type="Gene3D" id="1.10.10.10">
    <property type="entry name" value="Winged helix-like DNA-binding domain superfamily/Winged helix DNA-binding domain"/>
    <property type="match status" value="1"/>
</dbReference>
<dbReference type="InterPro" id="IPR007627">
    <property type="entry name" value="RNA_pol_sigma70_r2"/>
</dbReference>
<dbReference type="InterPro" id="IPR013325">
    <property type="entry name" value="RNA_pol_sigma_r2"/>
</dbReference>
<evidence type="ECO:0000313" key="7">
    <source>
        <dbReference type="EMBL" id="QCK14501.1"/>
    </source>
</evidence>
<dbReference type="SUPFAM" id="SSF88659">
    <property type="entry name" value="Sigma3 and sigma4 domains of RNA polymerase sigma factors"/>
    <property type="match status" value="1"/>
</dbReference>
<dbReference type="Proteomes" id="UP000298616">
    <property type="component" value="Chromosome"/>
</dbReference>
<keyword evidence="3" id="KW-0731">Sigma factor</keyword>
<evidence type="ECO:0000256" key="1">
    <source>
        <dbReference type="ARBA" id="ARBA00010641"/>
    </source>
</evidence>
<dbReference type="EMBL" id="CP028923">
    <property type="protein sequence ID" value="QCK14501.1"/>
    <property type="molecule type" value="Genomic_DNA"/>
</dbReference>
<dbReference type="Pfam" id="PF08281">
    <property type="entry name" value="Sigma70_r4_2"/>
    <property type="match status" value="1"/>
</dbReference>
<dbReference type="GO" id="GO:0006352">
    <property type="term" value="P:DNA-templated transcription initiation"/>
    <property type="evidence" value="ECO:0007669"/>
    <property type="project" value="InterPro"/>
</dbReference>
<keyword evidence="4" id="KW-0804">Transcription</keyword>
<name>A0A4D7JFU3_9BACT</name>
<gene>
    <name evidence="7" type="ORF">DCC35_06970</name>
</gene>
<evidence type="ECO:0000256" key="4">
    <source>
        <dbReference type="ARBA" id="ARBA00023163"/>
    </source>
</evidence>
<reference evidence="7 8" key="1">
    <citation type="submission" date="2018-04" db="EMBL/GenBank/DDBJ databases">
        <title>Complete genome uncultured novel isolate.</title>
        <authorList>
            <person name="Merlino G."/>
        </authorList>
    </citation>
    <scope>NUCLEOTIDE SEQUENCE [LARGE SCALE GENOMIC DNA]</scope>
    <source>
        <strain evidence="8">R1DC9</strain>
    </source>
</reference>
<dbReference type="InterPro" id="IPR036388">
    <property type="entry name" value="WH-like_DNA-bd_sf"/>
</dbReference>
<evidence type="ECO:0000259" key="6">
    <source>
        <dbReference type="Pfam" id="PF08281"/>
    </source>
</evidence>
<feature type="domain" description="RNA polymerase sigma factor 70 region 4 type 2" evidence="6">
    <location>
        <begin position="101"/>
        <end position="151"/>
    </location>
</feature>
<dbReference type="GO" id="GO:0016987">
    <property type="term" value="F:sigma factor activity"/>
    <property type="evidence" value="ECO:0007669"/>
    <property type="project" value="UniProtKB-KW"/>
</dbReference>
<sequence length="159" mass="18779">MNKNRFLSMIDTHQGIIYKVAKMYRDDPLDQEDLFQDIVYQLWKSISTFREDSKESTWIYKVALNTALASFRKRKVEIDYSANKFSPEYIDEENKSENEEKLFDALRKLEKSDRALISLFLEGYSYKEIGDITGISVTYVGVRLNRIKTRLKEILLIKV</sequence>
<evidence type="ECO:0000313" key="8">
    <source>
        <dbReference type="Proteomes" id="UP000298616"/>
    </source>
</evidence>
<dbReference type="InterPro" id="IPR013324">
    <property type="entry name" value="RNA_pol_sigma_r3/r4-like"/>
</dbReference>
<dbReference type="PANTHER" id="PTHR43133:SF45">
    <property type="entry name" value="RNA POLYMERASE ECF-TYPE SIGMA FACTOR"/>
    <property type="match status" value="1"/>
</dbReference>
<dbReference type="InterPro" id="IPR013249">
    <property type="entry name" value="RNA_pol_sigma70_r4_t2"/>
</dbReference>
<dbReference type="SUPFAM" id="SSF88946">
    <property type="entry name" value="Sigma2 domain of RNA polymerase sigma factors"/>
    <property type="match status" value="1"/>
</dbReference>
<feature type="domain" description="RNA polymerase sigma-70 region 2" evidence="5">
    <location>
        <begin position="9"/>
        <end position="75"/>
    </location>
</feature>
<dbReference type="InterPro" id="IPR039425">
    <property type="entry name" value="RNA_pol_sigma-70-like"/>
</dbReference>
<dbReference type="Gene3D" id="1.10.1740.10">
    <property type="match status" value="1"/>
</dbReference>
<accession>A0A4D7JFU3</accession>
<evidence type="ECO:0000259" key="5">
    <source>
        <dbReference type="Pfam" id="PF04542"/>
    </source>
</evidence>
<keyword evidence="2" id="KW-0805">Transcription regulation</keyword>
<protein>
    <submittedName>
        <fullName evidence="7">RNA polymerase subunit sigma-70</fullName>
    </submittedName>
</protein>
<organism evidence="7 8">
    <name type="scientific">Mangrovivirga cuniculi</name>
    <dbReference type="NCBI Taxonomy" id="2715131"/>
    <lineage>
        <taxon>Bacteria</taxon>
        <taxon>Pseudomonadati</taxon>
        <taxon>Bacteroidota</taxon>
        <taxon>Cytophagia</taxon>
        <taxon>Cytophagales</taxon>
        <taxon>Mangrovivirgaceae</taxon>
        <taxon>Mangrovivirga</taxon>
    </lineage>
</organism>